<dbReference type="OrthoDB" id="7507676at2"/>
<feature type="signal peptide" evidence="1">
    <location>
        <begin position="1"/>
        <end position="20"/>
    </location>
</feature>
<dbReference type="PANTHER" id="PTHR33570:SF9">
    <property type="entry name" value="BLL4600 PROTEIN"/>
    <property type="match status" value="1"/>
</dbReference>
<dbReference type="RefSeq" id="WP_111352293.1">
    <property type="nucleotide sequence ID" value="NZ_QHHQ01000011.1"/>
</dbReference>
<keyword evidence="4" id="KW-1185">Reference proteome</keyword>
<accession>A0A8B2NPQ0</accession>
<evidence type="ECO:0000313" key="3">
    <source>
        <dbReference type="EMBL" id="RAH96770.1"/>
    </source>
</evidence>
<dbReference type="InterPro" id="IPR029032">
    <property type="entry name" value="AhpD-like"/>
</dbReference>
<dbReference type="Pfam" id="PF02627">
    <property type="entry name" value="CMD"/>
    <property type="match status" value="2"/>
</dbReference>
<protein>
    <submittedName>
        <fullName evidence="3">4-carboxymuconolactone decarboxylase</fullName>
    </submittedName>
</protein>
<dbReference type="InterPro" id="IPR003779">
    <property type="entry name" value="CMD-like"/>
</dbReference>
<dbReference type="PANTHER" id="PTHR33570">
    <property type="entry name" value="4-CARBOXYMUCONOLACTONE DECARBOXYLASE FAMILY PROTEIN"/>
    <property type="match status" value="1"/>
</dbReference>
<sequence>MRKIAILAGALAMTGPTAKAQEALPVEMERLGAVSPALQAYTADDLFGSVWQDSALSQRDRALLTVAALIARSEDEGLAEYIDLAIDRGVTPAEISETITHLAFYAGWQNAMKGVDAAAEVFEARNVTAADLPAVEPQSMLPLDQESEDQRQSFVQERFGNVSQGVVDNTEKLLFLDLWLRPALAPRDRSLVTVSALIATGKVEQVTFHLNRAMDNGLTKDEASAALAHLAFYAGWPNIFSAMPVVKEVFDSREG</sequence>
<feature type="chain" id="PRO_5032730051" evidence="1">
    <location>
        <begin position="21"/>
        <end position="255"/>
    </location>
</feature>
<proteinExistence type="predicted"/>
<dbReference type="GO" id="GO:0051920">
    <property type="term" value="F:peroxiredoxin activity"/>
    <property type="evidence" value="ECO:0007669"/>
    <property type="project" value="InterPro"/>
</dbReference>
<name>A0A8B2NPQ0_9HYPH</name>
<feature type="domain" description="Carboxymuconolactone decarboxylase-like" evidence="2">
    <location>
        <begin position="170"/>
        <end position="248"/>
    </location>
</feature>
<evidence type="ECO:0000256" key="1">
    <source>
        <dbReference type="SAM" id="SignalP"/>
    </source>
</evidence>
<reference evidence="3 4" key="1">
    <citation type="submission" date="2018-05" db="EMBL/GenBank/DDBJ databases">
        <title>Acuticoccus sediminis sp. nov., isolated from deep-sea sediment of Indian Ocean.</title>
        <authorList>
            <person name="Liu X."/>
            <person name="Lai Q."/>
            <person name="Du Y."/>
            <person name="Sun F."/>
            <person name="Zhang X."/>
            <person name="Wang S."/>
            <person name="Shao Z."/>
        </authorList>
    </citation>
    <scope>NUCLEOTIDE SEQUENCE [LARGE SCALE GENOMIC DNA]</scope>
    <source>
        <strain evidence="3 4">PTG4-2</strain>
    </source>
</reference>
<feature type="domain" description="Carboxymuconolactone decarboxylase-like" evidence="2">
    <location>
        <begin position="36"/>
        <end position="120"/>
    </location>
</feature>
<dbReference type="Gene3D" id="1.20.1290.10">
    <property type="entry name" value="AhpD-like"/>
    <property type="match status" value="1"/>
</dbReference>
<dbReference type="EMBL" id="QHHQ01000011">
    <property type="protein sequence ID" value="RAH96770.1"/>
    <property type="molecule type" value="Genomic_DNA"/>
</dbReference>
<evidence type="ECO:0000313" key="4">
    <source>
        <dbReference type="Proteomes" id="UP000249590"/>
    </source>
</evidence>
<comment type="caution">
    <text evidence="3">The sequence shown here is derived from an EMBL/GenBank/DDBJ whole genome shotgun (WGS) entry which is preliminary data.</text>
</comment>
<keyword evidence="1" id="KW-0732">Signal</keyword>
<dbReference type="AlphaFoldDB" id="A0A8B2NPQ0"/>
<gene>
    <name evidence="3" type="ORF">DLJ53_31395</name>
</gene>
<dbReference type="InterPro" id="IPR052512">
    <property type="entry name" value="4CMD/NDH-1_regulator"/>
</dbReference>
<dbReference type="SUPFAM" id="SSF69118">
    <property type="entry name" value="AhpD-like"/>
    <property type="match status" value="1"/>
</dbReference>
<dbReference type="Proteomes" id="UP000249590">
    <property type="component" value="Unassembled WGS sequence"/>
</dbReference>
<organism evidence="3 4">
    <name type="scientific">Acuticoccus sediminis</name>
    <dbReference type="NCBI Taxonomy" id="2184697"/>
    <lineage>
        <taxon>Bacteria</taxon>
        <taxon>Pseudomonadati</taxon>
        <taxon>Pseudomonadota</taxon>
        <taxon>Alphaproteobacteria</taxon>
        <taxon>Hyphomicrobiales</taxon>
        <taxon>Amorphaceae</taxon>
        <taxon>Acuticoccus</taxon>
    </lineage>
</organism>
<evidence type="ECO:0000259" key="2">
    <source>
        <dbReference type="Pfam" id="PF02627"/>
    </source>
</evidence>